<evidence type="ECO:0000313" key="2">
    <source>
        <dbReference type="EMBL" id="CAG4923561.1"/>
    </source>
</evidence>
<evidence type="ECO:0000313" key="3">
    <source>
        <dbReference type="Proteomes" id="UP000789704"/>
    </source>
</evidence>
<feature type="domain" description="Phosphoribosyltransferase" evidence="1">
    <location>
        <begin position="11"/>
        <end position="165"/>
    </location>
</feature>
<organism evidence="2 3">
    <name type="scientific">Paraburkholderia saeva</name>
    <dbReference type="NCBI Taxonomy" id="2777537"/>
    <lineage>
        <taxon>Bacteria</taxon>
        <taxon>Pseudomonadati</taxon>
        <taxon>Pseudomonadota</taxon>
        <taxon>Betaproteobacteria</taxon>
        <taxon>Burkholderiales</taxon>
        <taxon>Burkholderiaceae</taxon>
        <taxon>Paraburkholderia</taxon>
    </lineage>
</organism>
<proteinExistence type="predicted"/>
<sequence length="217" mass="23227">MEHRFADRAEAGRALARHLDAYAGRHDVVVLGLPRGGVPVAFEVAKALGAPLDVLVVRKLGVPIQPELAMGAIASGDALYVDRQLQDETGVTEAEFARVLIQERAELARREALYRPARPALSVTGRTVIVVDDGMATGATLRVAAQALRANAPASIVAALPVAPANAEHRLGDSVDAFVCAMKPHLFFSVGQFYADFSETADDEVRDLLARSRHDAR</sequence>
<dbReference type="Gene3D" id="3.40.50.2020">
    <property type="match status" value="1"/>
</dbReference>
<dbReference type="AlphaFoldDB" id="A0A9N8S1I6"/>
<protein>
    <recommendedName>
        <fullName evidence="1">Phosphoribosyltransferase domain-containing protein</fullName>
    </recommendedName>
</protein>
<dbReference type="SUPFAM" id="SSF53271">
    <property type="entry name" value="PRTase-like"/>
    <property type="match status" value="1"/>
</dbReference>
<gene>
    <name evidence="2" type="ORF">LMG31841_05297</name>
</gene>
<dbReference type="Proteomes" id="UP000789704">
    <property type="component" value="Unassembled WGS sequence"/>
</dbReference>
<keyword evidence="3" id="KW-1185">Reference proteome</keyword>
<accession>A0A9N8S1I6</accession>
<dbReference type="Pfam" id="PF00156">
    <property type="entry name" value="Pribosyltran"/>
    <property type="match status" value="1"/>
</dbReference>
<dbReference type="EMBL" id="CAJQZC010000014">
    <property type="protein sequence ID" value="CAG4923561.1"/>
    <property type="molecule type" value="Genomic_DNA"/>
</dbReference>
<dbReference type="RefSeq" id="WP_228883291.1">
    <property type="nucleotide sequence ID" value="NZ_CAJQYX010000002.1"/>
</dbReference>
<dbReference type="InterPro" id="IPR000836">
    <property type="entry name" value="PRTase_dom"/>
</dbReference>
<dbReference type="Gene3D" id="3.30.1310.20">
    <property type="entry name" value="PRTase-like"/>
    <property type="match status" value="1"/>
</dbReference>
<comment type="caution">
    <text evidence="2">The sequence shown here is derived from an EMBL/GenBank/DDBJ whole genome shotgun (WGS) entry which is preliminary data.</text>
</comment>
<evidence type="ECO:0000259" key="1">
    <source>
        <dbReference type="Pfam" id="PF00156"/>
    </source>
</evidence>
<name>A0A9N8S1I6_9BURK</name>
<dbReference type="InterPro" id="IPR029057">
    <property type="entry name" value="PRTase-like"/>
</dbReference>
<reference evidence="2" key="1">
    <citation type="submission" date="2021-04" db="EMBL/GenBank/DDBJ databases">
        <authorList>
            <person name="Vanwijnsberghe S."/>
        </authorList>
    </citation>
    <scope>NUCLEOTIDE SEQUENCE</scope>
    <source>
        <strain evidence="2">LMG 31841</strain>
    </source>
</reference>
<dbReference type="CDD" id="cd06223">
    <property type="entry name" value="PRTases_typeI"/>
    <property type="match status" value="1"/>
</dbReference>